<comment type="caution">
    <text evidence="2">The sequence shown here is derived from an EMBL/GenBank/DDBJ whole genome shotgun (WGS) entry which is preliminary data.</text>
</comment>
<feature type="region of interest" description="Disordered" evidence="1">
    <location>
        <begin position="1"/>
        <end position="72"/>
    </location>
</feature>
<sequence>MPSTRSGASYKPSRSSQKGHRHDYGRNQPVTEGQGSVDDFQIDTLCHSEADNTVLPSKRAETATRSLSGHIRSQPEGLEKFIAAPRLPDPCISVEKLHEFLTECEQIPGPSQPLKVTQWMASIYGKEPDDFNSIMEEKQPSATQTSSKNSPSSRKQQFQCEKAATSSEKGQRQGTTHKTLQPGLQNPKDSAGCHGKCFPDCQSNDAITENGGSQIKMTEIISDIFDAIPE</sequence>
<organism evidence="2 3">
    <name type="scientific">Austropuccinia psidii MF-1</name>
    <dbReference type="NCBI Taxonomy" id="1389203"/>
    <lineage>
        <taxon>Eukaryota</taxon>
        <taxon>Fungi</taxon>
        <taxon>Dikarya</taxon>
        <taxon>Basidiomycota</taxon>
        <taxon>Pucciniomycotina</taxon>
        <taxon>Pucciniomycetes</taxon>
        <taxon>Pucciniales</taxon>
        <taxon>Sphaerophragmiaceae</taxon>
        <taxon>Austropuccinia</taxon>
    </lineage>
</organism>
<keyword evidence="3" id="KW-1185">Reference proteome</keyword>
<name>A0A9Q3PYK4_9BASI</name>
<gene>
    <name evidence="2" type="ORF">O181_118539</name>
</gene>
<feature type="compositionally biased region" description="Polar residues" evidence="1">
    <location>
        <begin position="1"/>
        <end position="16"/>
    </location>
</feature>
<dbReference type="Proteomes" id="UP000765509">
    <property type="component" value="Unassembled WGS sequence"/>
</dbReference>
<evidence type="ECO:0000256" key="1">
    <source>
        <dbReference type="SAM" id="MobiDB-lite"/>
    </source>
</evidence>
<proteinExistence type="predicted"/>
<feature type="compositionally biased region" description="Polar residues" evidence="1">
    <location>
        <begin position="140"/>
        <end position="188"/>
    </location>
</feature>
<feature type="region of interest" description="Disordered" evidence="1">
    <location>
        <begin position="128"/>
        <end position="192"/>
    </location>
</feature>
<evidence type="ECO:0000313" key="2">
    <source>
        <dbReference type="EMBL" id="MBW0578824.1"/>
    </source>
</evidence>
<evidence type="ECO:0000313" key="3">
    <source>
        <dbReference type="Proteomes" id="UP000765509"/>
    </source>
</evidence>
<protein>
    <submittedName>
        <fullName evidence="2">Uncharacterized protein</fullName>
    </submittedName>
</protein>
<dbReference type="EMBL" id="AVOT02103650">
    <property type="protein sequence ID" value="MBW0578824.1"/>
    <property type="molecule type" value="Genomic_DNA"/>
</dbReference>
<dbReference type="AlphaFoldDB" id="A0A9Q3PYK4"/>
<accession>A0A9Q3PYK4</accession>
<reference evidence="2" key="1">
    <citation type="submission" date="2021-03" db="EMBL/GenBank/DDBJ databases">
        <title>Draft genome sequence of rust myrtle Austropuccinia psidii MF-1, a brazilian biotype.</title>
        <authorList>
            <person name="Quecine M.C."/>
            <person name="Pachon D.M.R."/>
            <person name="Bonatelli M.L."/>
            <person name="Correr F.H."/>
            <person name="Franceschini L.M."/>
            <person name="Leite T.F."/>
            <person name="Margarido G.R.A."/>
            <person name="Almeida C.A."/>
            <person name="Ferrarezi J.A."/>
            <person name="Labate C.A."/>
        </authorList>
    </citation>
    <scope>NUCLEOTIDE SEQUENCE</scope>
    <source>
        <strain evidence="2">MF-1</strain>
    </source>
</reference>